<organism evidence="1">
    <name type="scientific">Ixodes ricinus</name>
    <name type="common">Common tick</name>
    <name type="synonym">Acarus ricinus</name>
    <dbReference type="NCBI Taxonomy" id="34613"/>
    <lineage>
        <taxon>Eukaryota</taxon>
        <taxon>Metazoa</taxon>
        <taxon>Ecdysozoa</taxon>
        <taxon>Arthropoda</taxon>
        <taxon>Chelicerata</taxon>
        <taxon>Arachnida</taxon>
        <taxon>Acari</taxon>
        <taxon>Parasitiformes</taxon>
        <taxon>Ixodida</taxon>
        <taxon>Ixodoidea</taxon>
        <taxon>Ixodidae</taxon>
        <taxon>Ixodinae</taxon>
        <taxon>Ixodes</taxon>
    </lineage>
</organism>
<name>A0A0K8R6R1_IXORI</name>
<sequence length="86" mass="9362">MFPRRKLKIRKQQRGGRSIYYEPRSSGRAEVGGGSLPGGAPSQWRVGFLVPGPGRRVGEGGWVEGKGGLELLRAYFYLRLALAAAC</sequence>
<accession>A0A0K8R6R1</accession>
<dbReference type="EMBL" id="GADI01007250">
    <property type="protein sequence ID" value="JAA66558.1"/>
    <property type="molecule type" value="mRNA"/>
</dbReference>
<evidence type="ECO:0000313" key="1">
    <source>
        <dbReference type="EMBL" id="JAA66558.1"/>
    </source>
</evidence>
<dbReference type="AlphaFoldDB" id="A0A0K8R6R1"/>
<proteinExistence type="evidence at transcript level"/>
<protein>
    <submittedName>
        <fullName evidence="1">Putative basic tail protein</fullName>
    </submittedName>
</protein>
<reference evidence="1" key="1">
    <citation type="submission" date="2012-12" db="EMBL/GenBank/DDBJ databases">
        <title>Identification and characterization of a phenylalanine ammonia-lyase gene family in Isatis indigotica Fort.</title>
        <authorList>
            <person name="Liu Q."/>
            <person name="Chen J."/>
            <person name="Zhou X."/>
            <person name="Di P."/>
            <person name="Xiao Y."/>
            <person name="Xuan H."/>
            <person name="Zhang L."/>
            <person name="Chen W."/>
        </authorList>
    </citation>
    <scope>NUCLEOTIDE SEQUENCE</scope>
    <source>
        <tissue evidence="1">Salivary gland</tissue>
    </source>
</reference>